<dbReference type="InterPro" id="IPR058625">
    <property type="entry name" value="MdtA-like_BSH"/>
</dbReference>
<keyword evidence="4 9" id="KW-1003">Cell membrane</keyword>
<dbReference type="InterPro" id="IPR050739">
    <property type="entry name" value="MFP"/>
</dbReference>
<dbReference type="EMBL" id="JBGMEL010000008">
    <property type="protein sequence ID" value="MFA0790900.1"/>
    <property type="molecule type" value="Genomic_DNA"/>
</dbReference>
<comment type="caution">
    <text evidence="12">The sequence shown here is derived from an EMBL/GenBank/DDBJ whole genome shotgun (WGS) entry which is preliminary data.</text>
</comment>
<gene>
    <name evidence="12" type="ORF">ACCI51_10125</name>
</gene>
<evidence type="ECO:0000256" key="1">
    <source>
        <dbReference type="ARBA" id="ARBA00004377"/>
    </source>
</evidence>
<evidence type="ECO:0000256" key="2">
    <source>
        <dbReference type="ARBA" id="ARBA00009477"/>
    </source>
</evidence>
<keyword evidence="8 9" id="KW-0472">Membrane</keyword>
<accession>A0ABV4NNS1</accession>
<dbReference type="SUPFAM" id="SSF111369">
    <property type="entry name" value="HlyD-like secretion proteins"/>
    <property type="match status" value="1"/>
</dbReference>
<evidence type="ECO:0000256" key="4">
    <source>
        <dbReference type="ARBA" id="ARBA00022475"/>
    </source>
</evidence>
<dbReference type="InterPro" id="IPR010129">
    <property type="entry name" value="T1SS_HlyD"/>
</dbReference>
<evidence type="ECO:0000259" key="10">
    <source>
        <dbReference type="Pfam" id="PF25917"/>
    </source>
</evidence>
<evidence type="ECO:0000313" key="13">
    <source>
        <dbReference type="Proteomes" id="UP001569414"/>
    </source>
</evidence>
<dbReference type="NCBIfam" id="TIGR01843">
    <property type="entry name" value="type_I_hlyD"/>
    <property type="match status" value="1"/>
</dbReference>
<dbReference type="Gene3D" id="2.40.30.170">
    <property type="match status" value="1"/>
</dbReference>
<dbReference type="PANTHER" id="PTHR30386">
    <property type="entry name" value="MEMBRANE FUSION SUBUNIT OF EMRAB-TOLC MULTIDRUG EFFLUX PUMP"/>
    <property type="match status" value="1"/>
</dbReference>
<evidence type="ECO:0000313" key="12">
    <source>
        <dbReference type="EMBL" id="MFA0790900.1"/>
    </source>
</evidence>
<dbReference type="RefSeq" id="WP_371843482.1">
    <property type="nucleotide sequence ID" value="NZ_JBGMEL010000008.1"/>
</dbReference>
<evidence type="ECO:0000256" key="3">
    <source>
        <dbReference type="ARBA" id="ARBA00022448"/>
    </source>
</evidence>
<keyword evidence="3 9" id="KW-0813">Transport</keyword>
<dbReference type="Pfam" id="PF25917">
    <property type="entry name" value="BSH_RND"/>
    <property type="match status" value="1"/>
</dbReference>
<dbReference type="PANTHER" id="PTHR30386:SF27">
    <property type="entry name" value="MEMBRANE FUSION PROTEIN (MFP) FAMILY PROTEIN"/>
    <property type="match status" value="1"/>
</dbReference>
<keyword evidence="13" id="KW-1185">Reference proteome</keyword>
<feature type="domain" description="AprE-like beta-barrel" evidence="11">
    <location>
        <begin position="345"/>
        <end position="433"/>
    </location>
</feature>
<dbReference type="Pfam" id="PF26002">
    <property type="entry name" value="Beta-barrel_AprE"/>
    <property type="match status" value="1"/>
</dbReference>
<dbReference type="PRINTS" id="PR01490">
    <property type="entry name" value="RTXTOXIND"/>
</dbReference>
<keyword evidence="6 9" id="KW-0812">Transmembrane</keyword>
<dbReference type="PROSITE" id="PS00543">
    <property type="entry name" value="HLYD_FAMILY"/>
    <property type="match status" value="1"/>
</dbReference>
<dbReference type="InterPro" id="IPR058982">
    <property type="entry name" value="Beta-barrel_AprE"/>
</dbReference>
<dbReference type="InterPro" id="IPR006144">
    <property type="entry name" value="Secretion_HlyD_CS"/>
</dbReference>
<dbReference type="Proteomes" id="UP001569414">
    <property type="component" value="Unassembled WGS sequence"/>
</dbReference>
<comment type="subcellular location">
    <subcellularLocation>
        <location evidence="1 9">Cell inner membrane</location>
        <topology evidence="1 9">Single-pass membrane protein</topology>
    </subcellularLocation>
</comment>
<feature type="domain" description="Multidrug resistance protein MdtA-like barrel-sandwich hybrid" evidence="10">
    <location>
        <begin position="88"/>
        <end position="338"/>
    </location>
</feature>
<reference evidence="12 13" key="1">
    <citation type="submission" date="2024-08" db="EMBL/GenBank/DDBJ databases">
        <authorList>
            <person name="Ishaq N."/>
        </authorList>
    </citation>
    <scope>NUCLEOTIDE SEQUENCE [LARGE SCALE GENOMIC DNA]</scope>
    <source>
        <strain evidence="12 13">JCM 30400</strain>
    </source>
</reference>
<dbReference type="Gene3D" id="2.40.50.100">
    <property type="match status" value="1"/>
</dbReference>
<evidence type="ECO:0000256" key="7">
    <source>
        <dbReference type="ARBA" id="ARBA00022989"/>
    </source>
</evidence>
<evidence type="ECO:0000256" key="9">
    <source>
        <dbReference type="RuleBase" id="RU365093"/>
    </source>
</evidence>
<evidence type="ECO:0000256" key="8">
    <source>
        <dbReference type="ARBA" id="ARBA00023136"/>
    </source>
</evidence>
<keyword evidence="7 9" id="KW-1133">Transmembrane helix</keyword>
<protein>
    <recommendedName>
        <fullName evidence="9">Membrane fusion protein (MFP) family protein</fullName>
    </recommendedName>
</protein>
<evidence type="ECO:0000256" key="6">
    <source>
        <dbReference type="ARBA" id="ARBA00022692"/>
    </source>
</evidence>
<feature type="transmembrane region" description="Helical" evidence="9">
    <location>
        <begin position="40"/>
        <end position="58"/>
    </location>
</feature>
<evidence type="ECO:0000259" key="11">
    <source>
        <dbReference type="Pfam" id="PF26002"/>
    </source>
</evidence>
<proteinExistence type="inferred from homology"/>
<sequence length="456" mass="51336">MKWLPASPVKEAILSDKEIHSFRPAAIEVEQTPPPPLGRAIMWSIVLLFVIAILWACFGRIDIVATAQGKVIPSERVKTIQPLETAAVAAIHVKEGQKVKAGDPLITLDTSITAADVRRLNQEWRDAALHRNRLEALTNWFSSERQSLPSLSVQLPGLAPYKGKYEVLLQQEAAEFTANLTSLQRESVRMAAEYKMTEAEVTKNKRLLEVLNERVNAYEVMQKKKLGARMEYLEVKQSQIEVEQDISIRQASLLQLQASMAANEAQQEALLHQQYKLALQQLHDIRTREASLYEEKLKAEQRSKQYHLAAPIDGAIQQLAIHTIGGVVTPAQELMLVVPDQSDMEVEAYILNKDIGFVHEGQSAEVKIDTFNFTKYGVIDAELVDLSDDAIQDEQLGLVYKARLRLQQKGLAVDGRFVRLSPGMSVMAEVKTGKRRVIEFFLAPMLRYKESSLMER</sequence>
<keyword evidence="5 9" id="KW-0997">Cell inner membrane</keyword>
<organism evidence="12 13">
    <name type="scientific">Microbulbifer echini</name>
    <dbReference type="NCBI Taxonomy" id="1529067"/>
    <lineage>
        <taxon>Bacteria</taxon>
        <taxon>Pseudomonadati</taxon>
        <taxon>Pseudomonadota</taxon>
        <taxon>Gammaproteobacteria</taxon>
        <taxon>Cellvibrionales</taxon>
        <taxon>Microbulbiferaceae</taxon>
        <taxon>Microbulbifer</taxon>
    </lineage>
</organism>
<comment type="similarity">
    <text evidence="2 9">Belongs to the membrane fusion protein (MFP) (TC 8.A.1) family.</text>
</comment>
<name>A0ABV4NNS1_9GAMM</name>
<evidence type="ECO:0000256" key="5">
    <source>
        <dbReference type="ARBA" id="ARBA00022519"/>
    </source>
</evidence>